<evidence type="ECO:0000313" key="1">
    <source>
        <dbReference type="EMBL" id="KYC46925.1"/>
    </source>
</evidence>
<accession>A0A150IQ32</accession>
<dbReference type="EMBL" id="LNGD01000174">
    <property type="protein sequence ID" value="KYC46925.1"/>
    <property type="molecule type" value="Genomic_DNA"/>
</dbReference>
<dbReference type="Proteomes" id="UP000075578">
    <property type="component" value="Unassembled WGS sequence"/>
</dbReference>
<reference evidence="1 2" key="1">
    <citation type="journal article" date="2016" name="ISME J.">
        <title>Chasing the elusive Euryarchaeota class WSA2: genomes reveal a uniquely fastidious methyl-reducing methanogen.</title>
        <authorList>
            <person name="Nobu M.K."/>
            <person name="Narihiro T."/>
            <person name="Kuroda K."/>
            <person name="Mei R."/>
            <person name="Liu W.T."/>
        </authorList>
    </citation>
    <scope>NUCLEOTIDE SEQUENCE [LARGE SCALE GENOMIC DNA]</scope>
    <source>
        <strain evidence="1">U1lsi0528_Bin089</strain>
    </source>
</reference>
<protein>
    <submittedName>
        <fullName evidence="1">Uncharacterized protein</fullName>
    </submittedName>
</protein>
<gene>
    <name evidence="1" type="ORF">AMQ74_01736</name>
</gene>
<evidence type="ECO:0000313" key="2">
    <source>
        <dbReference type="Proteomes" id="UP000075578"/>
    </source>
</evidence>
<proteinExistence type="predicted"/>
<comment type="caution">
    <text evidence="1">The sequence shown here is derived from an EMBL/GenBank/DDBJ whole genome shotgun (WGS) entry which is preliminary data.</text>
</comment>
<organism evidence="1 2">
    <name type="scientific">Candidatus Methanofastidiosum methylothiophilum</name>
    <dbReference type="NCBI Taxonomy" id="1705564"/>
    <lineage>
        <taxon>Archaea</taxon>
        <taxon>Methanobacteriati</taxon>
        <taxon>Methanobacteriota</taxon>
        <taxon>Stenosarchaea group</taxon>
        <taxon>Candidatus Methanofastidiosia</taxon>
        <taxon>Candidatus Methanofastidiosales</taxon>
        <taxon>Candidatus Methanofastidiosaceae</taxon>
        <taxon>Candidatus Methanofastidiosum</taxon>
    </lineage>
</organism>
<sequence>MRKAIVSKFIKEEIDLRISRAYGLEESTEKFINTTELELYKRLYTLLKSPRDEIIKTINGEVDKRRIEVDKLTKIGNLEKEFLKANAEIVIYKKIYQMLVGR</sequence>
<name>A0A150IQ32_9EURY</name>
<dbReference type="AlphaFoldDB" id="A0A150IQ32"/>